<accession>A0A5N1J1Y8</accession>
<dbReference type="Proteomes" id="UP000326570">
    <property type="component" value="Unassembled WGS sequence"/>
</dbReference>
<sequence length="71" mass="8416">MPEKKNLKTTIPRLSDKAKRIFNISYEDLSAQIYYDVKNTFKLTIVRNNKQILPAREISRAEAFRIMNTRL</sequence>
<reference evidence="1 2" key="1">
    <citation type="submission" date="2019-09" db="EMBL/GenBank/DDBJ databases">
        <title>Genome sequence of Adhaeribacter sp. M2.</title>
        <authorList>
            <person name="Srinivasan S."/>
        </authorList>
    </citation>
    <scope>NUCLEOTIDE SEQUENCE [LARGE SCALE GENOMIC DNA]</scope>
    <source>
        <strain evidence="1 2">M2</strain>
    </source>
</reference>
<comment type="caution">
    <text evidence="1">The sequence shown here is derived from an EMBL/GenBank/DDBJ whole genome shotgun (WGS) entry which is preliminary data.</text>
</comment>
<name>A0A5N1J1Y8_9BACT</name>
<proteinExistence type="predicted"/>
<keyword evidence="2" id="KW-1185">Reference proteome</keyword>
<dbReference type="AlphaFoldDB" id="A0A5N1J1Y8"/>
<dbReference type="RefSeq" id="WP_150903149.1">
    <property type="nucleotide sequence ID" value="NZ_VTWT01000003.1"/>
</dbReference>
<dbReference type="EMBL" id="VTWT01000003">
    <property type="protein sequence ID" value="KAA9340077.1"/>
    <property type="molecule type" value="Genomic_DNA"/>
</dbReference>
<evidence type="ECO:0000313" key="1">
    <source>
        <dbReference type="EMBL" id="KAA9340077.1"/>
    </source>
</evidence>
<protein>
    <submittedName>
        <fullName evidence="1">Uncharacterized protein</fullName>
    </submittedName>
</protein>
<evidence type="ECO:0000313" key="2">
    <source>
        <dbReference type="Proteomes" id="UP000326570"/>
    </source>
</evidence>
<organism evidence="1 2">
    <name type="scientific">Adhaeribacter soli</name>
    <dbReference type="NCBI Taxonomy" id="2607655"/>
    <lineage>
        <taxon>Bacteria</taxon>
        <taxon>Pseudomonadati</taxon>
        <taxon>Bacteroidota</taxon>
        <taxon>Cytophagia</taxon>
        <taxon>Cytophagales</taxon>
        <taxon>Hymenobacteraceae</taxon>
        <taxon>Adhaeribacter</taxon>
    </lineage>
</organism>
<gene>
    <name evidence="1" type="ORF">F0P94_06930</name>
</gene>